<protein>
    <submittedName>
        <fullName evidence="1">Uncharacterized protein</fullName>
    </submittedName>
</protein>
<dbReference type="Proteomes" id="UP000594638">
    <property type="component" value="Unassembled WGS sequence"/>
</dbReference>
<name>A0A8S0TJ32_OLEEU</name>
<accession>A0A8S0TJ32</accession>
<proteinExistence type="predicted"/>
<dbReference type="AlphaFoldDB" id="A0A8S0TJ32"/>
<comment type="caution">
    <text evidence="1">The sequence shown here is derived from an EMBL/GenBank/DDBJ whole genome shotgun (WGS) entry which is preliminary data.</text>
</comment>
<keyword evidence="2" id="KW-1185">Reference proteome</keyword>
<organism evidence="1 2">
    <name type="scientific">Olea europaea subsp. europaea</name>
    <dbReference type="NCBI Taxonomy" id="158383"/>
    <lineage>
        <taxon>Eukaryota</taxon>
        <taxon>Viridiplantae</taxon>
        <taxon>Streptophyta</taxon>
        <taxon>Embryophyta</taxon>
        <taxon>Tracheophyta</taxon>
        <taxon>Spermatophyta</taxon>
        <taxon>Magnoliopsida</taxon>
        <taxon>eudicotyledons</taxon>
        <taxon>Gunneridae</taxon>
        <taxon>Pentapetalae</taxon>
        <taxon>asterids</taxon>
        <taxon>lamiids</taxon>
        <taxon>Lamiales</taxon>
        <taxon>Oleaceae</taxon>
        <taxon>Oleeae</taxon>
        <taxon>Olea</taxon>
    </lineage>
</organism>
<dbReference type="GO" id="GO:0005669">
    <property type="term" value="C:transcription factor TFIID complex"/>
    <property type="evidence" value="ECO:0007669"/>
    <property type="project" value="InterPro"/>
</dbReference>
<dbReference type="PANTHER" id="PTHR46338">
    <property type="entry name" value="TRANSCRIPTION INITIATION FACTOR TFIID SUBUNIT 8"/>
    <property type="match status" value="1"/>
</dbReference>
<dbReference type="InterPro" id="IPR037818">
    <property type="entry name" value="TAF8"/>
</dbReference>
<evidence type="ECO:0000313" key="2">
    <source>
        <dbReference type="Proteomes" id="UP000594638"/>
    </source>
</evidence>
<evidence type="ECO:0000313" key="1">
    <source>
        <dbReference type="EMBL" id="CAA3004369.1"/>
    </source>
</evidence>
<dbReference type="PANTHER" id="PTHR46338:SF1">
    <property type="entry name" value="TRANSCRIPTION INITIATION FACTOR TFIID SUBUNIT 8"/>
    <property type="match status" value="1"/>
</dbReference>
<sequence>MTNGKHLLWLVERMIELRVPDTAVKSWSEQASFAADLQRAFRDDAWRNIAPSFPAVVLHCTSRLANVVPTGNILSARQASVRTECNVFDIIQGLEDLGMSTGFSDALEVGFNCAINSDVVTEIQRYVESAEETPFAQPVPHFPVVREWRLIPSFLQMRETPGF</sequence>
<dbReference type="EMBL" id="CACTIH010006192">
    <property type="protein sequence ID" value="CAA3004369.1"/>
    <property type="molecule type" value="Genomic_DNA"/>
</dbReference>
<reference evidence="1 2" key="1">
    <citation type="submission" date="2019-12" db="EMBL/GenBank/DDBJ databases">
        <authorList>
            <person name="Alioto T."/>
            <person name="Alioto T."/>
            <person name="Gomez Garrido J."/>
        </authorList>
    </citation>
    <scope>NUCLEOTIDE SEQUENCE [LARGE SCALE GENOMIC DNA]</scope>
</reference>
<dbReference type="OrthoDB" id="436852at2759"/>
<dbReference type="Gramene" id="OE9A004965T1">
    <property type="protein sequence ID" value="OE9A004965C1"/>
    <property type="gene ID" value="OE9A004965"/>
</dbReference>
<gene>
    <name evidence="1" type="ORF">OLEA9_A004965</name>
</gene>